<name>A0A0J8BIM9_BETVV</name>
<evidence type="ECO:0000313" key="4">
    <source>
        <dbReference type="Proteomes" id="UP000035740"/>
    </source>
</evidence>
<feature type="domain" description="F-box" evidence="2">
    <location>
        <begin position="27"/>
        <end position="67"/>
    </location>
</feature>
<evidence type="ECO:0000313" key="3">
    <source>
        <dbReference type="EMBL" id="KMS65510.1"/>
    </source>
</evidence>
<accession>A0A0J8BIM9</accession>
<keyword evidence="1" id="KW-0732">Signal</keyword>
<organism evidence="3 4">
    <name type="scientific">Beta vulgaris subsp. vulgaris</name>
    <name type="common">Beet</name>
    <dbReference type="NCBI Taxonomy" id="3555"/>
    <lineage>
        <taxon>Eukaryota</taxon>
        <taxon>Viridiplantae</taxon>
        <taxon>Streptophyta</taxon>
        <taxon>Embryophyta</taxon>
        <taxon>Tracheophyta</taxon>
        <taxon>Spermatophyta</taxon>
        <taxon>Magnoliopsida</taxon>
        <taxon>eudicotyledons</taxon>
        <taxon>Gunneridae</taxon>
        <taxon>Pentapetalae</taxon>
        <taxon>Caryophyllales</taxon>
        <taxon>Chenopodiaceae</taxon>
        <taxon>Betoideae</taxon>
        <taxon>Beta</taxon>
    </lineage>
</organism>
<dbReference type="InterPro" id="IPR001810">
    <property type="entry name" value="F-box_dom"/>
</dbReference>
<dbReference type="CDD" id="cd09917">
    <property type="entry name" value="F-box_SF"/>
    <property type="match status" value="1"/>
</dbReference>
<dbReference type="EMBL" id="KQ107581">
    <property type="protein sequence ID" value="KMS65510.1"/>
    <property type="molecule type" value="Genomic_DNA"/>
</dbReference>
<sequence length="140" mass="15622">MFVATVVLVVLARVGLGAHPELPGLVSLPAEVLTEILYRVPDTAVLAHCSQSSKLMHRLATDPMKFRRALHDSPVDVGRVRELIADVNEQPETLYFPDLPSGFPQVVLSAIHKALHYMDYRIIKGMDIPDMELDKVRDLL</sequence>
<dbReference type="Proteomes" id="UP000035740">
    <property type="component" value="Unassembled WGS sequence"/>
</dbReference>
<dbReference type="AlphaFoldDB" id="A0A0J8BIM9"/>
<dbReference type="Pfam" id="PF00646">
    <property type="entry name" value="F-box"/>
    <property type="match status" value="1"/>
</dbReference>
<evidence type="ECO:0000259" key="2">
    <source>
        <dbReference type="Pfam" id="PF00646"/>
    </source>
</evidence>
<feature type="non-terminal residue" evidence="3">
    <location>
        <position position="140"/>
    </location>
</feature>
<gene>
    <name evidence="3" type="ORF">BVRB_035260</name>
</gene>
<evidence type="ECO:0000256" key="1">
    <source>
        <dbReference type="SAM" id="SignalP"/>
    </source>
</evidence>
<reference evidence="3 4" key="1">
    <citation type="journal article" date="2014" name="Nature">
        <title>The genome of the recently domesticated crop plant sugar beet (Beta vulgaris).</title>
        <authorList>
            <person name="Dohm J.C."/>
            <person name="Minoche A.E."/>
            <person name="Holtgrawe D."/>
            <person name="Capella-Gutierrez S."/>
            <person name="Zakrzewski F."/>
            <person name="Tafer H."/>
            <person name="Rupp O."/>
            <person name="Sorensen T.R."/>
            <person name="Stracke R."/>
            <person name="Reinhardt R."/>
            <person name="Goesmann A."/>
            <person name="Kraft T."/>
            <person name="Schulz B."/>
            <person name="Stadler P.F."/>
            <person name="Schmidt T."/>
            <person name="Gabaldon T."/>
            <person name="Lehrach H."/>
            <person name="Weisshaar B."/>
            <person name="Himmelbauer H."/>
        </authorList>
    </citation>
    <scope>NUCLEOTIDE SEQUENCE [LARGE SCALE GENOMIC DNA]</scope>
    <source>
        <tissue evidence="3">Taproot</tissue>
    </source>
</reference>
<protein>
    <recommendedName>
        <fullName evidence="2">F-box domain-containing protein</fullName>
    </recommendedName>
</protein>
<dbReference type="Gramene" id="KMS65510">
    <property type="protein sequence ID" value="KMS65510"/>
    <property type="gene ID" value="BVRB_035260"/>
</dbReference>
<keyword evidence="4" id="KW-1185">Reference proteome</keyword>
<dbReference type="SUPFAM" id="SSF81383">
    <property type="entry name" value="F-box domain"/>
    <property type="match status" value="1"/>
</dbReference>
<feature type="signal peptide" evidence="1">
    <location>
        <begin position="1"/>
        <end position="17"/>
    </location>
</feature>
<feature type="chain" id="PRO_5005294772" description="F-box domain-containing protein" evidence="1">
    <location>
        <begin position="18"/>
        <end position="140"/>
    </location>
</feature>
<dbReference type="InterPro" id="IPR036047">
    <property type="entry name" value="F-box-like_dom_sf"/>
</dbReference>
<proteinExistence type="predicted"/>